<feature type="transmembrane region" description="Helical" evidence="1">
    <location>
        <begin position="193"/>
        <end position="211"/>
    </location>
</feature>
<dbReference type="PANTHER" id="PTHR31061:SF24">
    <property type="entry name" value="LD22376P"/>
    <property type="match status" value="1"/>
</dbReference>
<feature type="domain" description="Heparan-alpha-glucosaminide N-acetyltransferase catalytic" evidence="2">
    <location>
        <begin position="6"/>
        <end position="220"/>
    </location>
</feature>
<feature type="transmembrane region" description="Helical" evidence="1">
    <location>
        <begin position="111"/>
        <end position="130"/>
    </location>
</feature>
<name>A0A937F5P3_9BACT</name>
<evidence type="ECO:0000313" key="3">
    <source>
        <dbReference type="EMBL" id="MBL3656897.1"/>
    </source>
</evidence>
<reference evidence="3" key="1">
    <citation type="submission" date="2021-01" db="EMBL/GenBank/DDBJ databases">
        <title>Fulvivirga kasyanovii gen. nov., sp nov., a novel member of the phylum Bacteroidetes isolated from seawater in a mussel farm.</title>
        <authorList>
            <person name="Zhao L.-H."/>
            <person name="Wang Z.-J."/>
        </authorList>
    </citation>
    <scope>NUCLEOTIDE SEQUENCE</scope>
    <source>
        <strain evidence="3">2943</strain>
    </source>
</reference>
<dbReference type="Proteomes" id="UP000659388">
    <property type="component" value="Unassembled WGS sequence"/>
</dbReference>
<sequence>MTKPDRLLSLDVFRGITIVAMLIVNDPGSWSYIYSPLEHASWHGCTPTDLVFPFFLFIVGVSVSLSLKKVRYEKQHHSSRIGHIIKRSIILFGIGLFLNAFPFFHLESIRIPGVLQRIAIVFLVCAVLFLKTSWKSQVIISIIVLLLYWLLMAVLPMSYNQNLLPGDNLAAHIDAYFLSGHMWSSTKTWDPEGLMSTFPAIVTGIIGMLAGQWLQLKQSKETMVIGLFVVGNVLIVLGLFWDMAFPINKSLWTSSYVLYSGGIALNFLAILYWLLDVKRWRGKGWLIFKAFGVNAIFAYIFGVLLSYGFGYTIQVPFFRWLKTITGNPELSSLIYALFFVGVTFIPVWVLYKRRIFLKV</sequence>
<comment type="caution">
    <text evidence="3">The sequence shown here is derived from an EMBL/GenBank/DDBJ whole genome shotgun (WGS) entry which is preliminary data.</text>
</comment>
<protein>
    <submittedName>
        <fullName evidence="3">DUF1624 domain-containing protein</fullName>
    </submittedName>
</protein>
<feature type="transmembrane region" description="Helical" evidence="1">
    <location>
        <begin position="137"/>
        <end position="159"/>
    </location>
</feature>
<keyword evidence="1" id="KW-0472">Membrane</keyword>
<dbReference type="EMBL" id="JAESIY010000006">
    <property type="protein sequence ID" value="MBL3656897.1"/>
    <property type="molecule type" value="Genomic_DNA"/>
</dbReference>
<feature type="transmembrane region" description="Helical" evidence="1">
    <location>
        <begin position="256"/>
        <end position="275"/>
    </location>
</feature>
<dbReference type="InterPro" id="IPR012429">
    <property type="entry name" value="HGSNAT_cat"/>
</dbReference>
<organism evidence="3 4">
    <name type="scientific">Fulvivirga sediminis</name>
    <dbReference type="NCBI Taxonomy" id="2803949"/>
    <lineage>
        <taxon>Bacteria</taxon>
        <taxon>Pseudomonadati</taxon>
        <taxon>Bacteroidota</taxon>
        <taxon>Cytophagia</taxon>
        <taxon>Cytophagales</taxon>
        <taxon>Fulvivirgaceae</taxon>
        <taxon>Fulvivirga</taxon>
    </lineage>
</organism>
<dbReference type="RefSeq" id="WP_202244693.1">
    <property type="nucleotide sequence ID" value="NZ_JAESIY010000006.1"/>
</dbReference>
<feature type="transmembrane region" description="Helical" evidence="1">
    <location>
        <begin position="88"/>
        <end position="105"/>
    </location>
</feature>
<accession>A0A937F5P3</accession>
<dbReference type="PANTHER" id="PTHR31061">
    <property type="entry name" value="LD22376P"/>
    <property type="match status" value="1"/>
</dbReference>
<dbReference type="AlphaFoldDB" id="A0A937F5P3"/>
<feature type="transmembrane region" description="Helical" evidence="1">
    <location>
        <begin position="12"/>
        <end position="30"/>
    </location>
</feature>
<evidence type="ECO:0000313" key="4">
    <source>
        <dbReference type="Proteomes" id="UP000659388"/>
    </source>
</evidence>
<keyword evidence="4" id="KW-1185">Reference proteome</keyword>
<keyword evidence="1" id="KW-0812">Transmembrane</keyword>
<evidence type="ECO:0000259" key="2">
    <source>
        <dbReference type="Pfam" id="PF07786"/>
    </source>
</evidence>
<keyword evidence="1" id="KW-1133">Transmembrane helix</keyword>
<feature type="transmembrane region" description="Helical" evidence="1">
    <location>
        <begin position="223"/>
        <end position="244"/>
    </location>
</feature>
<feature type="transmembrane region" description="Helical" evidence="1">
    <location>
        <begin position="333"/>
        <end position="351"/>
    </location>
</feature>
<feature type="transmembrane region" description="Helical" evidence="1">
    <location>
        <begin position="50"/>
        <end position="67"/>
    </location>
</feature>
<gene>
    <name evidence="3" type="ORF">JL102_12190</name>
</gene>
<evidence type="ECO:0000256" key="1">
    <source>
        <dbReference type="SAM" id="Phobius"/>
    </source>
</evidence>
<proteinExistence type="predicted"/>
<feature type="transmembrane region" description="Helical" evidence="1">
    <location>
        <begin position="287"/>
        <end position="313"/>
    </location>
</feature>
<dbReference type="Pfam" id="PF07786">
    <property type="entry name" value="HGSNAT_cat"/>
    <property type="match status" value="1"/>
</dbReference>